<dbReference type="Gene3D" id="2.40.50.100">
    <property type="match status" value="1"/>
</dbReference>
<comment type="similarity">
    <text evidence="1 3">Belongs to the GcvH family.</text>
</comment>
<dbReference type="EMBL" id="FMBL01000002">
    <property type="protein sequence ID" value="SCC79978.1"/>
    <property type="molecule type" value="Genomic_DNA"/>
</dbReference>
<evidence type="ECO:0000256" key="3">
    <source>
        <dbReference type="HAMAP-Rule" id="MF_00272"/>
    </source>
</evidence>
<dbReference type="PANTHER" id="PTHR11715">
    <property type="entry name" value="GLYCINE CLEAVAGE SYSTEM H PROTEIN"/>
    <property type="match status" value="1"/>
</dbReference>
<dbReference type="Pfam" id="PF01597">
    <property type="entry name" value="GCV_H"/>
    <property type="match status" value="1"/>
</dbReference>
<dbReference type="GO" id="GO:0005737">
    <property type="term" value="C:cytoplasm"/>
    <property type="evidence" value="ECO:0007669"/>
    <property type="project" value="TreeGrafter"/>
</dbReference>
<dbReference type="CDD" id="cd06848">
    <property type="entry name" value="GCS_H"/>
    <property type="match status" value="1"/>
</dbReference>
<gene>
    <name evidence="3" type="primary">gcvH</name>
    <name evidence="6" type="ORF">GA0061077_0911</name>
</gene>
<dbReference type="HAMAP" id="MF_00272">
    <property type="entry name" value="GcvH"/>
    <property type="match status" value="1"/>
</dbReference>
<comment type="function">
    <text evidence="3">The glycine cleavage system catalyzes the degradation of glycine. The H protein shuttles the methylamine group of glycine from the P protein to the T protein.</text>
</comment>
<dbReference type="STRING" id="1505727.GA0061077_0911"/>
<evidence type="ECO:0000256" key="4">
    <source>
        <dbReference type="PIRSR" id="PIRSR617453-50"/>
    </source>
</evidence>
<dbReference type="GO" id="GO:0009249">
    <property type="term" value="P:protein lipoylation"/>
    <property type="evidence" value="ECO:0007669"/>
    <property type="project" value="TreeGrafter"/>
</dbReference>
<name>A0A1C4H5Q1_9BIFI</name>
<dbReference type="InterPro" id="IPR033753">
    <property type="entry name" value="GCV_H/Fam206"/>
</dbReference>
<organism evidence="6 7">
    <name type="scientific">Bifidobacterium commune</name>
    <dbReference type="NCBI Taxonomy" id="1505727"/>
    <lineage>
        <taxon>Bacteria</taxon>
        <taxon>Bacillati</taxon>
        <taxon>Actinomycetota</taxon>
        <taxon>Actinomycetes</taxon>
        <taxon>Bifidobacteriales</taxon>
        <taxon>Bifidobacteriaceae</taxon>
        <taxon>Bifidobacterium</taxon>
    </lineage>
</organism>
<dbReference type="RefSeq" id="WP_091847927.1">
    <property type="nucleotide sequence ID" value="NZ_FMBL01000002.1"/>
</dbReference>
<dbReference type="GO" id="GO:0019464">
    <property type="term" value="P:glycine decarboxylation via glycine cleavage system"/>
    <property type="evidence" value="ECO:0007669"/>
    <property type="project" value="UniProtKB-UniRule"/>
</dbReference>
<dbReference type="NCBIfam" id="NF002270">
    <property type="entry name" value="PRK01202.1"/>
    <property type="match status" value="1"/>
</dbReference>
<feature type="modified residue" description="N6-lipoyllysine" evidence="3 4">
    <location>
        <position position="82"/>
    </location>
</feature>
<reference evidence="7" key="1">
    <citation type="submission" date="2016-08" db="EMBL/GenBank/DDBJ databases">
        <authorList>
            <person name="Varghese N."/>
            <person name="Submissions Spin"/>
        </authorList>
    </citation>
    <scope>NUCLEOTIDE SEQUENCE [LARGE SCALE GENOMIC DNA]</scope>
    <source>
        <strain evidence="7">R-52791</strain>
    </source>
</reference>
<dbReference type="SUPFAM" id="SSF51230">
    <property type="entry name" value="Single hybrid motif"/>
    <property type="match status" value="1"/>
</dbReference>
<evidence type="ECO:0000256" key="2">
    <source>
        <dbReference type="ARBA" id="ARBA00022823"/>
    </source>
</evidence>
<dbReference type="InterPro" id="IPR003016">
    <property type="entry name" value="2-oxoA_DH_lipoyl-BS"/>
</dbReference>
<dbReference type="OrthoDB" id="9796712at2"/>
<dbReference type="InterPro" id="IPR011053">
    <property type="entry name" value="Single_hybrid_motif"/>
</dbReference>
<dbReference type="PROSITE" id="PS00189">
    <property type="entry name" value="LIPOYL"/>
    <property type="match status" value="1"/>
</dbReference>
<proteinExistence type="inferred from homology"/>
<dbReference type="InterPro" id="IPR000089">
    <property type="entry name" value="Biotin_lipoyl"/>
</dbReference>
<keyword evidence="2 3" id="KW-0450">Lipoyl</keyword>
<dbReference type="AlphaFoldDB" id="A0A1C4H5Q1"/>
<feature type="domain" description="Lipoyl-binding" evidence="5">
    <location>
        <begin position="41"/>
        <end position="123"/>
    </location>
</feature>
<dbReference type="PANTHER" id="PTHR11715:SF3">
    <property type="entry name" value="GLYCINE CLEAVAGE SYSTEM H PROTEIN-RELATED"/>
    <property type="match status" value="1"/>
</dbReference>
<dbReference type="InterPro" id="IPR017453">
    <property type="entry name" value="GCV_H_sub"/>
</dbReference>
<keyword evidence="7" id="KW-1185">Reference proteome</keyword>
<dbReference type="NCBIfam" id="TIGR00527">
    <property type="entry name" value="gcvH"/>
    <property type="match status" value="1"/>
</dbReference>
<dbReference type="PROSITE" id="PS50968">
    <property type="entry name" value="BIOTINYL_LIPOYL"/>
    <property type="match status" value="1"/>
</dbReference>
<dbReference type="Proteomes" id="UP000242610">
    <property type="component" value="Unassembled WGS sequence"/>
</dbReference>
<dbReference type="GO" id="GO:0005960">
    <property type="term" value="C:glycine cleavage complex"/>
    <property type="evidence" value="ECO:0007669"/>
    <property type="project" value="InterPro"/>
</dbReference>
<evidence type="ECO:0000259" key="5">
    <source>
        <dbReference type="PROSITE" id="PS50968"/>
    </source>
</evidence>
<evidence type="ECO:0000256" key="1">
    <source>
        <dbReference type="ARBA" id="ARBA00009249"/>
    </source>
</evidence>
<evidence type="ECO:0000313" key="7">
    <source>
        <dbReference type="Proteomes" id="UP000242610"/>
    </source>
</evidence>
<evidence type="ECO:0000313" key="6">
    <source>
        <dbReference type="EMBL" id="SCC79978.1"/>
    </source>
</evidence>
<sequence length="144" mass="15722">MNDIETGDVSAAGASSAVSLDVPDHLQYSVDHVWLEDNEELAVIGLTEYAANQMGELVYIDLPAPGTSVRAGDEITEIESAKTVQNLISPVEGTVRYVNQSVVDDPQVINNDPYGEGWILKLELEDDEPELMTADQYAAMLKRL</sequence>
<accession>A0A1C4H5Q1</accession>
<comment type="cofactor">
    <cofactor evidence="3">
        <name>(R)-lipoate</name>
        <dbReference type="ChEBI" id="CHEBI:83088"/>
    </cofactor>
    <text evidence="3">Binds 1 lipoyl cofactor covalently.</text>
</comment>
<dbReference type="InterPro" id="IPR002930">
    <property type="entry name" value="GCV_H"/>
</dbReference>
<comment type="subunit">
    <text evidence="3">The glycine cleavage system is composed of four proteins: P, T, L and H.</text>
</comment>
<protein>
    <recommendedName>
        <fullName evidence="3">Glycine cleavage system H protein</fullName>
    </recommendedName>
</protein>